<evidence type="ECO:0000313" key="2">
    <source>
        <dbReference type="EnsemblMetazoa" id="ACUA009073-PA"/>
    </source>
</evidence>
<dbReference type="EMBL" id="AXCM01001289">
    <property type="status" value="NOT_ANNOTATED_CDS"/>
    <property type="molecule type" value="Genomic_DNA"/>
</dbReference>
<dbReference type="Proteomes" id="UP000075883">
    <property type="component" value="Unassembled WGS sequence"/>
</dbReference>
<reference evidence="3" key="1">
    <citation type="submission" date="2013-09" db="EMBL/GenBank/DDBJ databases">
        <title>The Genome Sequence of Anopheles culicifacies species A.</title>
        <authorList>
            <consortium name="The Broad Institute Genomics Platform"/>
            <person name="Neafsey D.E."/>
            <person name="Besansky N."/>
            <person name="Howell P."/>
            <person name="Walton C."/>
            <person name="Young S.K."/>
            <person name="Zeng Q."/>
            <person name="Gargeya S."/>
            <person name="Fitzgerald M."/>
            <person name="Haas B."/>
            <person name="Abouelleil A."/>
            <person name="Allen A.W."/>
            <person name="Alvarado L."/>
            <person name="Arachchi H.M."/>
            <person name="Berlin A.M."/>
            <person name="Chapman S.B."/>
            <person name="Gainer-Dewar J."/>
            <person name="Goldberg J."/>
            <person name="Griggs A."/>
            <person name="Gujja S."/>
            <person name="Hansen M."/>
            <person name="Howarth C."/>
            <person name="Imamovic A."/>
            <person name="Ireland A."/>
            <person name="Larimer J."/>
            <person name="McCowan C."/>
            <person name="Murphy C."/>
            <person name="Pearson M."/>
            <person name="Poon T.W."/>
            <person name="Priest M."/>
            <person name="Roberts A."/>
            <person name="Saif S."/>
            <person name="Shea T."/>
            <person name="Sisk P."/>
            <person name="Sykes S."/>
            <person name="Wortman J."/>
            <person name="Nusbaum C."/>
            <person name="Birren B."/>
        </authorList>
    </citation>
    <scope>NUCLEOTIDE SEQUENCE [LARGE SCALE GENOMIC DNA]</scope>
    <source>
        <strain evidence="3">A-37</strain>
    </source>
</reference>
<dbReference type="AlphaFoldDB" id="A0A182M492"/>
<dbReference type="VEuPathDB" id="VectorBase:ACUA009073"/>
<protein>
    <submittedName>
        <fullName evidence="2">Uncharacterized protein</fullName>
    </submittedName>
</protein>
<sequence>MSSRVFGTGVVASRFDARGLNLSALAGERTTALVLARFHSTGQLDLGRHLHRQRIELHRCLDAFVLPWKASRARLLEVWSHTTVVRLITVRRVRCPHGTNACTIAIVTVAVPIFARRETTRFLHIHRRLLLMLLLLLFQTNNTLRLLHVHYPPDPTRTPASAVQTPDGPVCSPPAMEPLRHSHSPTGMAGPDLALDIHSAAPESEQSVRVVAAPAAAAVEAAAEAEAPASQVQERAPPRVRAVRRPELEHA</sequence>
<proteinExistence type="predicted"/>
<evidence type="ECO:0000313" key="3">
    <source>
        <dbReference type="Proteomes" id="UP000075883"/>
    </source>
</evidence>
<accession>A0A182M492</accession>
<feature type="region of interest" description="Disordered" evidence="1">
    <location>
        <begin position="223"/>
        <end position="251"/>
    </location>
</feature>
<feature type="region of interest" description="Disordered" evidence="1">
    <location>
        <begin position="157"/>
        <end position="189"/>
    </location>
</feature>
<evidence type="ECO:0000256" key="1">
    <source>
        <dbReference type="SAM" id="MobiDB-lite"/>
    </source>
</evidence>
<reference evidence="2" key="2">
    <citation type="submission" date="2020-05" db="UniProtKB">
        <authorList>
            <consortium name="EnsemblMetazoa"/>
        </authorList>
    </citation>
    <scope>IDENTIFICATION</scope>
    <source>
        <strain evidence="2">A-37</strain>
    </source>
</reference>
<name>A0A182M492_9DIPT</name>
<keyword evidence="3" id="KW-1185">Reference proteome</keyword>
<dbReference type="EnsemblMetazoa" id="ACUA009073-RA">
    <property type="protein sequence ID" value="ACUA009073-PA"/>
    <property type="gene ID" value="ACUA009073"/>
</dbReference>
<organism evidence="2 3">
    <name type="scientific">Anopheles culicifacies</name>
    <dbReference type="NCBI Taxonomy" id="139723"/>
    <lineage>
        <taxon>Eukaryota</taxon>
        <taxon>Metazoa</taxon>
        <taxon>Ecdysozoa</taxon>
        <taxon>Arthropoda</taxon>
        <taxon>Hexapoda</taxon>
        <taxon>Insecta</taxon>
        <taxon>Pterygota</taxon>
        <taxon>Neoptera</taxon>
        <taxon>Endopterygota</taxon>
        <taxon>Diptera</taxon>
        <taxon>Nematocera</taxon>
        <taxon>Culicoidea</taxon>
        <taxon>Culicidae</taxon>
        <taxon>Anophelinae</taxon>
        <taxon>Anopheles</taxon>
        <taxon>culicifacies species complex</taxon>
    </lineage>
</organism>